<evidence type="ECO:0000256" key="5">
    <source>
        <dbReference type="SAM" id="Phobius"/>
    </source>
</evidence>
<keyword evidence="2 5" id="KW-0812">Transmembrane</keyword>
<name>W4V866_9FIRM</name>
<dbReference type="GO" id="GO:0016020">
    <property type="term" value="C:membrane"/>
    <property type="evidence" value="ECO:0007669"/>
    <property type="project" value="UniProtKB-SubCell"/>
</dbReference>
<accession>W4V866</accession>
<reference evidence="7" key="1">
    <citation type="journal article" date="2014" name="Genome Announc.">
        <title>Draft Genome Sequence of Clostridium straminisolvens Strain JCM 21531T, Isolated from a Cellulose-Degrading Bacterial Community.</title>
        <authorList>
            <person name="Yuki M."/>
            <person name="Oshima K."/>
            <person name="Suda W."/>
            <person name="Sakamoto M."/>
            <person name="Kitamura K."/>
            <person name="Iida T."/>
            <person name="Hattori M."/>
            <person name="Ohkuma M."/>
        </authorList>
    </citation>
    <scope>NUCLEOTIDE SEQUENCE [LARGE SCALE GENOMIC DNA]</scope>
    <source>
        <strain evidence="7">JCM 21531</strain>
    </source>
</reference>
<feature type="transmembrane region" description="Helical" evidence="5">
    <location>
        <begin position="142"/>
        <end position="162"/>
    </location>
</feature>
<feature type="transmembrane region" description="Helical" evidence="5">
    <location>
        <begin position="283"/>
        <end position="304"/>
    </location>
</feature>
<gene>
    <name evidence="7" type="ORF">JCM21531_2408</name>
</gene>
<feature type="transmembrane region" description="Helical" evidence="5">
    <location>
        <begin position="230"/>
        <end position="249"/>
    </location>
</feature>
<evidence type="ECO:0000313" key="8">
    <source>
        <dbReference type="Proteomes" id="UP000019109"/>
    </source>
</evidence>
<feature type="transmembrane region" description="Helical" evidence="5">
    <location>
        <begin position="117"/>
        <end position="135"/>
    </location>
</feature>
<evidence type="ECO:0000256" key="4">
    <source>
        <dbReference type="ARBA" id="ARBA00023136"/>
    </source>
</evidence>
<evidence type="ECO:0000256" key="2">
    <source>
        <dbReference type="ARBA" id="ARBA00022692"/>
    </source>
</evidence>
<comment type="caution">
    <text evidence="7">The sequence shown here is derived from an EMBL/GenBank/DDBJ whole genome shotgun (WGS) entry which is preliminary data.</text>
</comment>
<feature type="domain" description="O-antigen ligase-related" evidence="6">
    <location>
        <begin position="104"/>
        <end position="243"/>
    </location>
</feature>
<organism evidence="7 8">
    <name type="scientific">Acetivibrio straminisolvens JCM 21531</name>
    <dbReference type="NCBI Taxonomy" id="1294263"/>
    <lineage>
        <taxon>Bacteria</taxon>
        <taxon>Bacillati</taxon>
        <taxon>Bacillota</taxon>
        <taxon>Clostridia</taxon>
        <taxon>Eubacteriales</taxon>
        <taxon>Oscillospiraceae</taxon>
        <taxon>Acetivibrio</taxon>
    </lineage>
</organism>
<comment type="subcellular location">
    <subcellularLocation>
        <location evidence="1">Membrane</location>
        <topology evidence="1">Multi-pass membrane protein</topology>
    </subcellularLocation>
</comment>
<feature type="transmembrane region" description="Helical" evidence="5">
    <location>
        <begin position="46"/>
        <end position="67"/>
    </location>
</feature>
<dbReference type="AlphaFoldDB" id="W4V866"/>
<keyword evidence="4 5" id="KW-0472">Membrane</keyword>
<keyword evidence="8" id="KW-1185">Reference proteome</keyword>
<dbReference type="InterPro" id="IPR007016">
    <property type="entry name" value="O-antigen_ligase-rel_domated"/>
</dbReference>
<dbReference type="EMBL" id="BAVR01000027">
    <property type="protein sequence ID" value="GAE88924.1"/>
    <property type="molecule type" value="Genomic_DNA"/>
</dbReference>
<dbReference type="Proteomes" id="UP000019109">
    <property type="component" value="Unassembled WGS sequence"/>
</dbReference>
<feature type="transmembrane region" description="Helical" evidence="5">
    <location>
        <begin position="17"/>
        <end position="34"/>
    </location>
</feature>
<dbReference type="Pfam" id="PF04932">
    <property type="entry name" value="Wzy_C"/>
    <property type="match status" value="1"/>
</dbReference>
<evidence type="ECO:0000313" key="7">
    <source>
        <dbReference type="EMBL" id="GAE88924.1"/>
    </source>
</evidence>
<evidence type="ECO:0000256" key="3">
    <source>
        <dbReference type="ARBA" id="ARBA00022989"/>
    </source>
</evidence>
<dbReference type="STRING" id="1294263.JCM21531_2408"/>
<proteinExistence type="predicted"/>
<sequence>MFNAIILFVYYENFSSIYNGLLYIACILFFLVLMNFSTNLKNTEAFIRYISIGTKILMIAAVGLSLSGIEFQWVSRTSFLFFLLYFILLDEKTKKHSKILYMGIWLFIAALDGERTFMLLFPVMLFLMASVNWIFEHKKVYKFLFIVVVILIISIPVIYVMLSNSEYKDLLNQYAVRYTKSRFFSGRDVIWSNMFEYYLRGNIFLGSGHHVTPITIYGAELSSHNTYMSILIRTGMIGIFLFFYFLWSVWNRYLEFKDTEAIKLSAVFLIITMLKQSSEMALIGNNVAVSVINWLVIAFGFVYCNSLNYQNKMERGFEVDQNREQ</sequence>
<evidence type="ECO:0000256" key="1">
    <source>
        <dbReference type="ARBA" id="ARBA00004141"/>
    </source>
</evidence>
<keyword evidence="3 5" id="KW-1133">Transmembrane helix</keyword>
<evidence type="ECO:0000259" key="6">
    <source>
        <dbReference type="Pfam" id="PF04932"/>
    </source>
</evidence>
<protein>
    <recommendedName>
        <fullName evidence="6">O-antigen ligase-related domain-containing protein</fullName>
    </recommendedName>
</protein>